<dbReference type="AlphaFoldDB" id="A0A7S3Z546"/>
<reference evidence="2" key="1">
    <citation type="submission" date="2021-01" db="EMBL/GenBank/DDBJ databases">
        <authorList>
            <person name="Corre E."/>
            <person name="Pelletier E."/>
            <person name="Niang G."/>
            <person name="Scheremetjew M."/>
            <person name="Finn R."/>
            <person name="Kale V."/>
            <person name="Holt S."/>
            <person name="Cochrane G."/>
            <person name="Meng A."/>
            <person name="Brown T."/>
            <person name="Cohen L."/>
        </authorList>
    </citation>
    <scope>NUCLEOTIDE SEQUENCE</scope>
    <source>
        <strain evidence="2">CCCM811</strain>
    </source>
</reference>
<evidence type="ECO:0000313" key="2">
    <source>
        <dbReference type="EMBL" id="CAE0672107.1"/>
    </source>
</evidence>
<name>A0A7S3Z546_9EUKA</name>
<evidence type="ECO:0000256" key="1">
    <source>
        <dbReference type="SAM" id="MobiDB-lite"/>
    </source>
</evidence>
<feature type="compositionally biased region" description="Basic and acidic residues" evidence="1">
    <location>
        <begin position="112"/>
        <end position="130"/>
    </location>
</feature>
<organism evidence="2">
    <name type="scientific">Lotharella globosa</name>
    <dbReference type="NCBI Taxonomy" id="91324"/>
    <lineage>
        <taxon>Eukaryota</taxon>
        <taxon>Sar</taxon>
        <taxon>Rhizaria</taxon>
        <taxon>Cercozoa</taxon>
        <taxon>Chlorarachniophyceae</taxon>
        <taxon>Lotharella</taxon>
    </lineage>
</organism>
<gene>
    <name evidence="2" type="ORF">LGLO00237_LOCUS23757</name>
</gene>
<dbReference type="EMBL" id="HBIV01033325">
    <property type="protein sequence ID" value="CAE0672107.1"/>
    <property type="molecule type" value="Transcribed_RNA"/>
</dbReference>
<protein>
    <submittedName>
        <fullName evidence="2">Uncharacterized protein</fullName>
    </submittedName>
</protein>
<feature type="region of interest" description="Disordered" evidence="1">
    <location>
        <begin position="86"/>
        <end position="137"/>
    </location>
</feature>
<proteinExistence type="predicted"/>
<sequence>MCSPHHHHFLSLQSLPYPLTPSPIKIMRAMMHTLCLSHSLARSHCRSLSPHVRDEGHVIHHPIINHRHSSPPSRERRPVDLLAVRKVRKSADPIYKKHSKSPSTDPTKQRRSKIEKIRNPNREAKRDSIHLVHPRAA</sequence>
<accession>A0A7S3Z546</accession>